<protein>
    <submittedName>
        <fullName evidence="2">Uncharacterized protein</fullName>
    </submittedName>
</protein>
<evidence type="ECO:0000313" key="3">
    <source>
        <dbReference type="Proteomes" id="UP001141806"/>
    </source>
</evidence>
<comment type="caution">
    <text evidence="2">The sequence shown here is derived from an EMBL/GenBank/DDBJ whole genome shotgun (WGS) entry which is preliminary data.</text>
</comment>
<feature type="compositionally biased region" description="Low complexity" evidence="1">
    <location>
        <begin position="36"/>
        <end position="47"/>
    </location>
</feature>
<name>A0A9Q0QY93_9MAGN</name>
<dbReference type="AlphaFoldDB" id="A0A9Q0QY93"/>
<keyword evidence="3" id="KW-1185">Reference proteome</keyword>
<dbReference type="PANTHER" id="PTHR36704">
    <property type="entry name" value="PROTEIN, PUTATIVE-RELATED"/>
    <property type="match status" value="1"/>
</dbReference>
<dbReference type="OrthoDB" id="1928683at2759"/>
<evidence type="ECO:0000256" key="1">
    <source>
        <dbReference type="SAM" id="MobiDB-lite"/>
    </source>
</evidence>
<dbReference type="Proteomes" id="UP001141806">
    <property type="component" value="Unassembled WGS sequence"/>
</dbReference>
<reference evidence="2" key="1">
    <citation type="journal article" date="2023" name="Plant J.">
        <title>The genome of the king protea, Protea cynaroides.</title>
        <authorList>
            <person name="Chang J."/>
            <person name="Duong T.A."/>
            <person name="Schoeman C."/>
            <person name="Ma X."/>
            <person name="Roodt D."/>
            <person name="Barker N."/>
            <person name="Li Z."/>
            <person name="Van de Peer Y."/>
            <person name="Mizrachi E."/>
        </authorList>
    </citation>
    <scope>NUCLEOTIDE SEQUENCE</scope>
    <source>
        <tissue evidence="2">Young leaves</tissue>
    </source>
</reference>
<gene>
    <name evidence="2" type="ORF">NE237_001619</name>
</gene>
<organism evidence="2 3">
    <name type="scientific">Protea cynaroides</name>
    <dbReference type="NCBI Taxonomy" id="273540"/>
    <lineage>
        <taxon>Eukaryota</taxon>
        <taxon>Viridiplantae</taxon>
        <taxon>Streptophyta</taxon>
        <taxon>Embryophyta</taxon>
        <taxon>Tracheophyta</taxon>
        <taxon>Spermatophyta</taxon>
        <taxon>Magnoliopsida</taxon>
        <taxon>Proteales</taxon>
        <taxon>Proteaceae</taxon>
        <taxon>Protea</taxon>
    </lineage>
</organism>
<dbReference type="PANTHER" id="PTHR36704:SF1">
    <property type="entry name" value="OS06G0239700 PROTEIN"/>
    <property type="match status" value="1"/>
</dbReference>
<proteinExistence type="predicted"/>
<sequence length="257" mass="28545">MSFLAGRLASIEGAYFSKESKNANQRLAQKNKKNNKLPSSSPNSSSLIVDKEAQADVLPEVLKHSLSWQHFEQPSSSDSSLYAASKWALHGDPSKASSVSADALNPLRAYVSLPQVTFGPKRWEFPDTEYSVSASTANKLRRDGYTHVNPEKLKAAAEGLSRIGKAFAVATVLVFGGSTLTFALIASKLELHNSNDFKTKGKDIMEPKFEVVREQLVPLRVWVENMSKKWHVKRHEEMKEKPMIKELSKRLGARTSS</sequence>
<accession>A0A9Q0QY93</accession>
<feature type="region of interest" description="Disordered" evidence="1">
    <location>
        <begin position="22"/>
        <end position="48"/>
    </location>
</feature>
<evidence type="ECO:0000313" key="2">
    <source>
        <dbReference type="EMBL" id="KAJ4976513.1"/>
    </source>
</evidence>
<dbReference type="EMBL" id="JAMYWD010000003">
    <property type="protein sequence ID" value="KAJ4976513.1"/>
    <property type="molecule type" value="Genomic_DNA"/>
</dbReference>